<dbReference type="AlphaFoldDB" id="A0ABD2YHH3"/>
<protein>
    <recommendedName>
        <fullName evidence="6">UDP-glycosyltransferases domain-containing protein</fullName>
    </recommendedName>
</protein>
<dbReference type="Proteomes" id="UP001630127">
    <property type="component" value="Unassembled WGS sequence"/>
</dbReference>
<reference evidence="4 5" key="1">
    <citation type="submission" date="2024-11" db="EMBL/GenBank/DDBJ databases">
        <title>A near-complete genome assembly of Cinchona calisaya.</title>
        <authorList>
            <person name="Lian D.C."/>
            <person name="Zhao X.W."/>
            <person name="Wei L."/>
        </authorList>
    </citation>
    <scope>NUCLEOTIDE SEQUENCE [LARGE SCALE GENOMIC DNA]</scope>
    <source>
        <tissue evidence="4">Nenye</tissue>
    </source>
</reference>
<dbReference type="FunFam" id="3.40.50.2000:FF:000019">
    <property type="entry name" value="Glycosyltransferase"/>
    <property type="match status" value="1"/>
</dbReference>
<dbReference type="GO" id="GO:0016757">
    <property type="term" value="F:glycosyltransferase activity"/>
    <property type="evidence" value="ECO:0007669"/>
    <property type="project" value="UniProtKB-KW"/>
</dbReference>
<evidence type="ECO:0000256" key="2">
    <source>
        <dbReference type="ARBA" id="ARBA00022679"/>
    </source>
</evidence>
<evidence type="ECO:0000313" key="5">
    <source>
        <dbReference type="Proteomes" id="UP001630127"/>
    </source>
</evidence>
<dbReference type="SUPFAM" id="SSF53756">
    <property type="entry name" value="UDP-Glycosyltransferase/glycogen phosphorylase"/>
    <property type="match status" value="1"/>
</dbReference>
<dbReference type="Pfam" id="PF00201">
    <property type="entry name" value="UDPGT"/>
    <property type="match status" value="1"/>
</dbReference>
<evidence type="ECO:0008006" key="6">
    <source>
        <dbReference type="Google" id="ProtNLM"/>
    </source>
</evidence>
<dbReference type="Gene3D" id="3.40.50.2000">
    <property type="entry name" value="Glycogen Phosphorylase B"/>
    <property type="match status" value="2"/>
</dbReference>
<evidence type="ECO:0000256" key="3">
    <source>
        <dbReference type="RuleBase" id="RU003718"/>
    </source>
</evidence>
<organism evidence="4 5">
    <name type="scientific">Cinchona calisaya</name>
    <dbReference type="NCBI Taxonomy" id="153742"/>
    <lineage>
        <taxon>Eukaryota</taxon>
        <taxon>Viridiplantae</taxon>
        <taxon>Streptophyta</taxon>
        <taxon>Embryophyta</taxon>
        <taxon>Tracheophyta</taxon>
        <taxon>Spermatophyta</taxon>
        <taxon>Magnoliopsida</taxon>
        <taxon>eudicotyledons</taxon>
        <taxon>Gunneridae</taxon>
        <taxon>Pentapetalae</taxon>
        <taxon>asterids</taxon>
        <taxon>lamiids</taxon>
        <taxon>Gentianales</taxon>
        <taxon>Rubiaceae</taxon>
        <taxon>Cinchonoideae</taxon>
        <taxon>Cinchoneae</taxon>
        <taxon>Cinchona</taxon>
    </lineage>
</organism>
<name>A0ABD2YHH3_9GENT</name>
<dbReference type="CDD" id="cd03784">
    <property type="entry name" value="GT1_Gtf-like"/>
    <property type="match status" value="1"/>
</dbReference>
<proteinExistence type="inferred from homology"/>
<dbReference type="InterPro" id="IPR002213">
    <property type="entry name" value="UDP_glucos_trans"/>
</dbReference>
<sequence>AVLAMSKVCPLLTIGPTIPSFYLDNRVENDKDYGLNLFDLEPSISINWLHNKPKGSVIYVAFGSMVNFEENQMEELAWGLKESNFYFLWVVSACEEAKLPKDFVQKTSQKGLLVRWSPQLEVLSNEAIGCFFSHCGWNSSIEALSLGVPMVVMPQWTDQTTNAKLVQDVLKAGVRVKVDENGLVGREEIEGCLREVMEGERGKLMKSNAIKWRNLAKEAYPVIIEALDHAGCVIILDFFSQKSPYMTPPFGLSYCCGSDPKGICADHVNDMAVLWAVAGSLPTSELAEQFILANEKTCPPTREMVIRALACVETNDEVDNVKGQLAAIKGMLKEAFRHMSF</sequence>
<accession>A0ABD2YHH3</accession>
<dbReference type="PROSITE" id="PS00375">
    <property type="entry name" value="UDPGT"/>
    <property type="match status" value="1"/>
</dbReference>
<dbReference type="InterPro" id="IPR035595">
    <property type="entry name" value="UDP_glycos_trans_CS"/>
</dbReference>
<keyword evidence="3" id="KW-0328">Glycosyltransferase</keyword>
<gene>
    <name evidence="4" type="ORF">ACH5RR_032222</name>
</gene>
<keyword evidence="2 3" id="KW-0808">Transferase</keyword>
<dbReference type="PANTHER" id="PTHR11926">
    <property type="entry name" value="GLUCOSYL/GLUCURONOSYL TRANSFERASES"/>
    <property type="match status" value="1"/>
</dbReference>
<evidence type="ECO:0000313" key="4">
    <source>
        <dbReference type="EMBL" id="KAL3506840.1"/>
    </source>
</evidence>
<comment type="similarity">
    <text evidence="1 3">Belongs to the UDP-glycosyltransferase family.</text>
</comment>
<comment type="caution">
    <text evidence="4">The sequence shown here is derived from an EMBL/GenBank/DDBJ whole genome shotgun (WGS) entry which is preliminary data.</text>
</comment>
<feature type="non-terminal residue" evidence="4">
    <location>
        <position position="1"/>
    </location>
</feature>
<dbReference type="PANTHER" id="PTHR11926:SF1311">
    <property type="entry name" value="UDP-GLYCOSYLTRANSFERASE 74F2"/>
    <property type="match status" value="1"/>
</dbReference>
<keyword evidence="5" id="KW-1185">Reference proteome</keyword>
<dbReference type="EMBL" id="JBJUIK010000013">
    <property type="protein sequence ID" value="KAL3506840.1"/>
    <property type="molecule type" value="Genomic_DNA"/>
</dbReference>
<evidence type="ECO:0000256" key="1">
    <source>
        <dbReference type="ARBA" id="ARBA00009995"/>
    </source>
</evidence>